<dbReference type="EMBL" id="FNYO01000007">
    <property type="protein sequence ID" value="SEI50814.1"/>
    <property type="molecule type" value="Genomic_DNA"/>
</dbReference>
<dbReference type="InterPro" id="IPR024501">
    <property type="entry name" value="DUF3141"/>
</dbReference>
<feature type="compositionally biased region" description="Basic residues" evidence="1">
    <location>
        <begin position="952"/>
        <end position="962"/>
    </location>
</feature>
<evidence type="ECO:0008006" key="4">
    <source>
        <dbReference type="Google" id="ProtNLM"/>
    </source>
</evidence>
<dbReference type="InterPro" id="IPR051321">
    <property type="entry name" value="PHA/PHB_synthase"/>
</dbReference>
<dbReference type="Gene3D" id="3.40.50.1820">
    <property type="entry name" value="alpha/beta hydrolase"/>
    <property type="match status" value="1"/>
</dbReference>
<dbReference type="PANTHER" id="PTHR36837">
    <property type="entry name" value="POLY(3-HYDROXYALKANOATE) POLYMERASE SUBUNIT PHAC"/>
    <property type="match status" value="1"/>
</dbReference>
<evidence type="ECO:0000313" key="3">
    <source>
        <dbReference type="Proteomes" id="UP000199005"/>
    </source>
</evidence>
<gene>
    <name evidence="2" type="ORF">SAMN04244579_00918</name>
</gene>
<feature type="compositionally biased region" description="Low complexity" evidence="1">
    <location>
        <begin position="873"/>
        <end position="949"/>
    </location>
</feature>
<dbReference type="PANTHER" id="PTHR36837:SF2">
    <property type="entry name" value="POLY(3-HYDROXYALKANOATE) POLYMERASE SUBUNIT PHAC"/>
    <property type="match status" value="1"/>
</dbReference>
<accession>A0A1H6RC51</accession>
<protein>
    <recommendedName>
        <fullName evidence="4">Poly(3-hydroxyalkanoate) synthetase</fullName>
    </recommendedName>
</protein>
<name>A0A1H6RC51_9GAMM</name>
<evidence type="ECO:0000256" key="1">
    <source>
        <dbReference type="SAM" id="MobiDB-lite"/>
    </source>
</evidence>
<dbReference type="SUPFAM" id="SSF53474">
    <property type="entry name" value="alpha/beta-Hydrolases"/>
    <property type="match status" value="1"/>
</dbReference>
<reference evidence="2 3" key="1">
    <citation type="submission" date="2016-10" db="EMBL/GenBank/DDBJ databases">
        <authorList>
            <person name="de Groot N.N."/>
        </authorList>
    </citation>
    <scope>NUCLEOTIDE SEQUENCE [LARGE SCALE GENOMIC DNA]</scope>
    <source>
        <strain evidence="2 3">DSM 1041</strain>
    </source>
</reference>
<dbReference type="RefSeq" id="WP_090897594.1">
    <property type="nucleotide sequence ID" value="NZ_FNYO01000007.1"/>
</dbReference>
<dbReference type="InterPro" id="IPR029058">
    <property type="entry name" value="AB_hydrolase_fold"/>
</dbReference>
<organism evidence="2 3">
    <name type="scientific">Azotobacter beijerinckii</name>
    <dbReference type="NCBI Taxonomy" id="170623"/>
    <lineage>
        <taxon>Bacteria</taxon>
        <taxon>Pseudomonadati</taxon>
        <taxon>Pseudomonadota</taxon>
        <taxon>Gammaproteobacteria</taxon>
        <taxon>Pseudomonadales</taxon>
        <taxon>Pseudomonadaceae</taxon>
        <taxon>Azotobacter</taxon>
    </lineage>
</organism>
<dbReference type="Proteomes" id="UP000199005">
    <property type="component" value="Unassembled WGS sequence"/>
</dbReference>
<feature type="compositionally biased region" description="Low complexity" evidence="1">
    <location>
        <begin position="782"/>
        <end position="851"/>
    </location>
</feature>
<dbReference type="AlphaFoldDB" id="A0A1H6RC51"/>
<proteinExistence type="predicted"/>
<sequence length="962" mass="104466">MSQETFFAQQEDCFSSFHNYLQHIGELQKLQARNLQDGIRRRQEKSLQALAESAPQVPNATDWLDYLSDFNQRTLLFWDTLRQRADNTLNHRQAGYPVLLKFDHELLLDGRSLPSPVNYSLLRILPGVGQMTDVALPPVIVIDPRGGHGAGIGGFKEESEIGESLRAGHPTYFIAFSHTSEPGQTLGDVAAAQARFIELVSERHAHAGKPVLIGNCQAGWALMGLAALRPELPGLVVVVGAPLSYWAGTNGRNPMRYAGGLLGGAWMTRLGSDLGNGRFDGTWLVSNFENLDPAHALWGKYYELFSSIDSEAPRFLDFERWWGSPNLFNSEEIEVIVDDLFIGNRLTGARGSLTDLRKIEAPVVVFCSYGDNITPPQQALNWIVDLYPNDLALHSAGRTIIYLKHASIGHLGIFVSGKVARREHRQLIGAIDAIKALPPGLFELIIDDVPHADGRTQAYKVHFEPRRIADIVADDDGRDDEREFALVERVSAISSTYYDWTVRPWLSRAVDEPGAELLRQSHPFHQQRLAWSSLNPALWWLSGTAELARRQRRPVRADNPLLAWQELVSGCVENALDTWRDFRDAGQELAFHMFYGGLSTLASGRQAKTSAEPAKERDRALIARLHEALPLGDAREAAIRILLLLARASGRLDKDMLENIVKDYRRRASSDPQVPDVASLRETTRLQNLLVFAYPEESLQSLPELLPEPEERQRILAEVVRVEPDWQRSDGPLGELWRQLFEVLELPQADFARLRAELPAPAPEVIAEASVAAPSVAAEAIAEESAAPAPEPQAQPAAEAAAPQAGAEAPSEPAPVVEPAVVPEPQAESVAEPASGAAAEPVAEPVAAEPPAEVKAEAATKPHISVRSNTVTEAPASGEPQPAAAAAAAPAALEAAPASAEAAPVSAEAPPAPAEAIPATAETPTVPSKAAPSAKAASPATKATRTPAKPRQPGRPRKPTSK</sequence>
<feature type="region of interest" description="Disordered" evidence="1">
    <location>
        <begin position="782"/>
        <end position="962"/>
    </location>
</feature>
<dbReference type="STRING" id="170623.SAMN04244579_00918"/>
<dbReference type="Pfam" id="PF11339">
    <property type="entry name" value="DUF3141"/>
    <property type="match status" value="1"/>
</dbReference>
<evidence type="ECO:0000313" key="2">
    <source>
        <dbReference type="EMBL" id="SEI50814.1"/>
    </source>
</evidence>